<name>A0A5B7HK47_PORTR</name>
<gene>
    <name evidence="1" type="ORF">E2C01_067563</name>
</gene>
<accession>A0A5B7HK47</accession>
<comment type="caution">
    <text evidence="1">The sequence shown here is derived from an EMBL/GenBank/DDBJ whole genome shotgun (WGS) entry which is preliminary data.</text>
</comment>
<organism evidence="1 2">
    <name type="scientific">Portunus trituberculatus</name>
    <name type="common">Swimming crab</name>
    <name type="synonym">Neptunus trituberculatus</name>
    <dbReference type="NCBI Taxonomy" id="210409"/>
    <lineage>
        <taxon>Eukaryota</taxon>
        <taxon>Metazoa</taxon>
        <taxon>Ecdysozoa</taxon>
        <taxon>Arthropoda</taxon>
        <taxon>Crustacea</taxon>
        <taxon>Multicrustacea</taxon>
        <taxon>Malacostraca</taxon>
        <taxon>Eumalacostraca</taxon>
        <taxon>Eucarida</taxon>
        <taxon>Decapoda</taxon>
        <taxon>Pleocyemata</taxon>
        <taxon>Brachyura</taxon>
        <taxon>Eubrachyura</taxon>
        <taxon>Portunoidea</taxon>
        <taxon>Portunidae</taxon>
        <taxon>Portuninae</taxon>
        <taxon>Portunus</taxon>
    </lineage>
</organism>
<protein>
    <submittedName>
        <fullName evidence="1">Uncharacterized protein</fullName>
    </submittedName>
</protein>
<proteinExistence type="predicted"/>
<dbReference type="EMBL" id="VSRR010036408">
    <property type="protein sequence ID" value="MPC73241.1"/>
    <property type="molecule type" value="Genomic_DNA"/>
</dbReference>
<evidence type="ECO:0000313" key="1">
    <source>
        <dbReference type="EMBL" id="MPC73241.1"/>
    </source>
</evidence>
<sequence length="90" mass="10069">MPVPFPCSPSPPRSLKRIEVTSEWQREPSCVRKASGRAACRQIAAAAYCFLWSAAAELLDDRRWQKRCMWSFVSCHSCPPRDRAPGGMAG</sequence>
<dbReference type="Proteomes" id="UP000324222">
    <property type="component" value="Unassembled WGS sequence"/>
</dbReference>
<reference evidence="1 2" key="1">
    <citation type="submission" date="2019-05" db="EMBL/GenBank/DDBJ databases">
        <title>Another draft genome of Portunus trituberculatus and its Hox gene families provides insights of decapod evolution.</title>
        <authorList>
            <person name="Jeong J.-H."/>
            <person name="Song I."/>
            <person name="Kim S."/>
            <person name="Choi T."/>
            <person name="Kim D."/>
            <person name="Ryu S."/>
            <person name="Kim W."/>
        </authorList>
    </citation>
    <scope>NUCLEOTIDE SEQUENCE [LARGE SCALE GENOMIC DNA]</scope>
    <source>
        <tissue evidence="1">Muscle</tissue>
    </source>
</reference>
<keyword evidence="2" id="KW-1185">Reference proteome</keyword>
<evidence type="ECO:0000313" key="2">
    <source>
        <dbReference type="Proteomes" id="UP000324222"/>
    </source>
</evidence>
<dbReference type="AlphaFoldDB" id="A0A5B7HK47"/>